<evidence type="ECO:0000313" key="1">
    <source>
        <dbReference type="EMBL" id="CAE0147904.1"/>
    </source>
</evidence>
<sequence length="144" mass="15539">MLRVGMRFYLKAMCDGAPYYLESVRYTLTNNNYSTGVRGGQRKQGVCVVGAASVDTQWEVAVLEPTEVAQLESEGKPVLANAFFALKHCSTQANLFSDAHQIPTKFGMESEVGVHTESGIAKMEWGKRGGGVGVGNHFAFTTAA</sequence>
<dbReference type="PANTHER" id="PTHR24274:SF1">
    <property type="entry name" value="CILIA- AND FLAGELLA-ASSOCIATED PROTEIN 161"/>
    <property type="match status" value="1"/>
</dbReference>
<gene>
    <name evidence="1" type="ORF">HERI1096_LOCUS37097</name>
</gene>
<proteinExistence type="predicted"/>
<dbReference type="AlphaFoldDB" id="A0A7S3FHC7"/>
<dbReference type="EMBL" id="HBHX01067071">
    <property type="protein sequence ID" value="CAE0147904.1"/>
    <property type="molecule type" value="Transcribed_RNA"/>
</dbReference>
<name>A0A7S3FHC7_9EUKA</name>
<reference evidence="1" key="1">
    <citation type="submission" date="2021-01" db="EMBL/GenBank/DDBJ databases">
        <authorList>
            <person name="Corre E."/>
            <person name="Pelletier E."/>
            <person name="Niang G."/>
            <person name="Scheremetjew M."/>
            <person name="Finn R."/>
            <person name="Kale V."/>
            <person name="Holt S."/>
            <person name="Cochrane G."/>
            <person name="Meng A."/>
            <person name="Brown T."/>
            <person name="Cohen L."/>
        </authorList>
    </citation>
    <scope>NUCLEOTIDE SEQUENCE</scope>
    <source>
        <strain evidence="1">CCMP281</strain>
    </source>
</reference>
<organism evidence="1">
    <name type="scientific">Haptolina ericina</name>
    <dbReference type="NCBI Taxonomy" id="156174"/>
    <lineage>
        <taxon>Eukaryota</taxon>
        <taxon>Haptista</taxon>
        <taxon>Haptophyta</taxon>
        <taxon>Prymnesiophyceae</taxon>
        <taxon>Prymnesiales</taxon>
        <taxon>Prymnesiaceae</taxon>
        <taxon>Haptolina</taxon>
    </lineage>
</organism>
<protein>
    <submittedName>
        <fullName evidence="1">Uncharacterized protein</fullName>
    </submittedName>
</protein>
<dbReference type="PANTHER" id="PTHR24274">
    <property type="entry name" value="CILIA- AND FLAGELLA-ASSOCIATED PROTEIN 161"/>
    <property type="match status" value="1"/>
</dbReference>
<dbReference type="GO" id="GO:0060271">
    <property type="term" value="P:cilium assembly"/>
    <property type="evidence" value="ECO:0007669"/>
    <property type="project" value="TreeGrafter"/>
</dbReference>
<dbReference type="GO" id="GO:0031514">
    <property type="term" value="C:motile cilium"/>
    <property type="evidence" value="ECO:0007669"/>
    <property type="project" value="TreeGrafter"/>
</dbReference>
<accession>A0A7S3FHC7</accession>
<dbReference type="Pfam" id="PF24569">
    <property type="entry name" value="CFAP161"/>
    <property type="match status" value="1"/>
</dbReference>
<dbReference type="InterPro" id="IPR055325">
    <property type="entry name" value="CF161"/>
</dbReference>